<dbReference type="EMBL" id="GGEC01092321">
    <property type="protein sequence ID" value="MBX72805.1"/>
    <property type="molecule type" value="Transcribed_RNA"/>
</dbReference>
<evidence type="ECO:0000313" key="1">
    <source>
        <dbReference type="EMBL" id="MBX72805.1"/>
    </source>
</evidence>
<protein>
    <submittedName>
        <fullName evidence="1">Uncharacterized protein</fullName>
    </submittedName>
</protein>
<accession>A0A2P2R0Q3</accession>
<proteinExistence type="predicted"/>
<sequence>MHPLLSQCLVNQP</sequence>
<reference evidence="1" key="1">
    <citation type="submission" date="2018-02" db="EMBL/GenBank/DDBJ databases">
        <title>Rhizophora mucronata_Transcriptome.</title>
        <authorList>
            <person name="Meera S.P."/>
            <person name="Sreeshan A."/>
            <person name="Augustine A."/>
        </authorList>
    </citation>
    <scope>NUCLEOTIDE SEQUENCE</scope>
    <source>
        <tissue evidence="1">Leaf</tissue>
    </source>
</reference>
<organism evidence="1">
    <name type="scientific">Rhizophora mucronata</name>
    <name type="common">Asiatic mangrove</name>
    <dbReference type="NCBI Taxonomy" id="61149"/>
    <lineage>
        <taxon>Eukaryota</taxon>
        <taxon>Viridiplantae</taxon>
        <taxon>Streptophyta</taxon>
        <taxon>Embryophyta</taxon>
        <taxon>Tracheophyta</taxon>
        <taxon>Spermatophyta</taxon>
        <taxon>Magnoliopsida</taxon>
        <taxon>eudicotyledons</taxon>
        <taxon>Gunneridae</taxon>
        <taxon>Pentapetalae</taxon>
        <taxon>rosids</taxon>
        <taxon>fabids</taxon>
        <taxon>Malpighiales</taxon>
        <taxon>Rhizophoraceae</taxon>
        <taxon>Rhizophora</taxon>
    </lineage>
</organism>
<name>A0A2P2R0Q3_RHIMU</name>